<proteinExistence type="predicted"/>
<evidence type="ECO:0000313" key="2">
    <source>
        <dbReference type="Proteomes" id="UP000637643"/>
    </source>
</evidence>
<reference evidence="1" key="2">
    <citation type="submission" date="2020-09" db="EMBL/GenBank/DDBJ databases">
        <authorList>
            <person name="Sun Q."/>
            <person name="Zhou Y."/>
        </authorList>
    </citation>
    <scope>NUCLEOTIDE SEQUENCE</scope>
    <source>
        <strain evidence="1">CGMCC 1.16134</strain>
    </source>
</reference>
<comment type="caution">
    <text evidence="1">The sequence shown here is derived from an EMBL/GenBank/DDBJ whole genome shotgun (WGS) entry which is preliminary data.</text>
</comment>
<sequence>MIRQMTHSNRNDFIKSNEGFMVSGRIIPKYENGNWTYTEELFAESYFKQYEHDEMNISYLEETEQHYWNKPLSGPSRTTLRG</sequence>
<dbReference type="AlphaFoldDB" id="A0A917CIB3"/>
<accession>A0A917CIB3</accession>
<protein>
    <submittedName>
        <fullName evidence="1">Uncharacterized protein</fullName>
    </submittedName>
</protein>
<organism evidence="1 2">
    <name type="scientific">Paenibacillus albidus</name>
    <dbReference type="NCBI Taxonomy" id="2041023"/>
    <lineage>
        <taxon>Bacteria</taxon>
        <taxon>Bacillati</taxon>
        <taxon>Bacillota</taxon>
        <taxon>Bacilli</taxon>
        <taxon>Bacillales</taxon>
        <taxon>Paenibacillaceae</taxon>
        <taxon>Paenibacillus</taxon>
    </lineage>
</organism>
<keyword evidence="2" id="KW-1185">Reference proteome</keyword>
<evidence type="ECO:0000313" key="1">
    <source>
        <dbReference type="EMBL" id="GGF88353.1"/>
    </source>
</evidence>
<dbReference type="RefSeq" id="WP_373293883.1">
    <property type="nucleotide sequence ID" value="NZ_BMKR01000015.1"/>
</dbReference>
<name>A0A917CIB3_9BACL</name>
<dbReference type="Proteomes" id="UP000637643">
    <property type="component" value="Unassembled WGS sequence"/>
</dbReference>
<dbReference type="EMBL" id="BMKR01000015">
    <property type="protein sequence ID" value="GGF88353.1"/>
    <property type="molecule type" value="Genomic_DNA"/>
</dbReference>
<gene>
    <name evidence="1" type="ORF">GCM10010912_37010</name>
</gene>
<reference evidence="1" key="1">
    <citation type="journal article" date="2014" name="Int. J. Syst. Evol. Microbiol.">
        <title>Complete genome sequence of Corynebacterium casei LMG S-19264T (=DSM 44701T), isolated from a smear-ripened cheese.</title>
        <authorList>
            <consortium name="US DOE Joint Genome Institute (JGI-PGF)"/>
            <person name="Walter F."/>
            <person name="Albersmeier A."/>
            <person name="Kalinowski J."/>
            <person name="Ruckert C."/>
        </authorList>
    </citation>
    <scope>NUCLEOTIDE SEQUENCE</scope>
    <source>
        <strain evidence="1">CGMCC 1.16134</strain>
    </source>
</reference>